<reference evidence="1 2" key="1">
    <citation type="journal article" date="2022" name="bioRxiv">
        <title>The genome of the oomycete Peronosclerospora sorghi, a cosmopolitan pathogen of maize and sorghum, is inflated with dispersed pseudogenes.</title>
        <authorList>
            <person name="Fletcher K."/>
            <person name="Martin F."/>
            <person name="Isakeit T."/>
            <person name="Cavanaugh K."/>
            <person name="Magill C."/>
            <person name="Michelmore R."/>
        </authorList>
    </citation>
    <scope>NUCLEOTIDE SEQUENCE [LARGE SCALE GENOMIC DNA]</scope>
    <source>
        <strain evidence="1">P6</strain>
    </source>
</reference>
<name>A0ACC0WDW4_9STRA</name>
<keyword evidence="2" id="KW-1185">Reference proteome</keyword>
<dbReference type="Proteomes" id="UP001163321">
    <property type="component" value="Chromosome 2"/>
</dbReference>
<organism evidence="1 2">
    <name type="scientific">Peronosclerospora sorghi</name>
    <dbReference type="NCBI Taxonomy" id="230839"/>
    <lineage>
        <taxon>Eukaryota</taxon>
        <taxon>Sar</taxon>
        <taxon>Stramenopiles</taxon>
        <taxon>Oomycota</taxon>
        <taxon>Peronosporomycetes</taxon>
        <taxon>Peronosporales</taxon>
        <taxon>Peronosporaceae</taxon>
        <taxon>Peronosclerospora</taxon>
    </lineage>
</organism>
<comment type="caution">
    <text evidence="1">The sequence shown here is derived from an EMBL/GenBank/DDBJ whole genome shotgun (WGS) entry which is preliminary data.</text>
</comment>
<protein>
    <submittedName>
        <fullName evidence="1">Uncharacterized protein</fullName>
    </submittedName>
</protein>
<accession>A0ACC0WDW4</accession>
<sequence>MHLVWKTLHAIVLFTVVVTLSPLHAQQCGPRVRKDWDALTPIEKTTYKDAVAAAMDSGAYIKFVQIHTEMLSERQAHRQCMFIYWHRLLLVVFENMLRGQGARFACVTVPYYNWIRAHAGAVAGSCSSLGTCSSIMSELGGYDSGLLRTITINGKEISGRCAQDAPLNHFCPSDTNNSTAPLCAHCVPRGNWGQTSVAASLSYASVRDQLFRGQTIGQMSPLIEQGCHNTVHGSLSGTMSSFTATADPLFYSHHAAVDALHTIFHKCRVGTHRLTFQEKATHPVAWSSCPKRGGGTFRPTDAIVMRTGVQGTNPIPANEDPILGQYFTGVPNQYAGLMDVRDLGDSSYSYELSGQLADMYTNCDGTSPPPPSSPSAGPPEAPGPAPVPAPSSSPRTREQPSGLDPLGVGNRRLRAAHGWLWSWFPSIRFGDADCDDKEEHGAARPSAPVPSPSPSNGSTPYDSNTNSHKHVDVILATTKASPEEVKVSTWYDETVTAMGGHGPDVMADLERQMCMFEQECLGGTFDYTDDFKATWSVKEPRCLTLVHAMQSGKAKIAYGAWRERMESYFGCPKPANATHGVDATNAYASVTQSVDQTLSVLPSTDYVVESGASGRVT</sequence>
<evidence type="ECO:0000313" key="2">
    <source>
        <dbReference type="Proteomes" id="UP001163321"/>
    </source>
</evidence>
<evidence type="ECO:0000313" key="1">
    <source>
        <dbReference type="EMBL" id="KAI9916113.1"/>
    </source>
</evidence>
<gene>
    <name evidence="1" type="ORF">PsorP6_018214</name>
</gene>
<proteinExistence type="predicted"/>
<dbReference type="EMBL" id="CM047581">
    <property type="protein sequence ID" value="KAI9916113.1"/>
    <property type="molecule type" value="Genomic_DNA"/>
</dbReference>